<gene>
    <name evidence="2" type="primary">AlNc14C118G6584</name>
    <name evidence="2" type="ORF">ALNC14_074420</name>
</gene>
<feature type="region of interest" description="Disordered" evidence="1">
    <location>
        <begin position="465"/>
        <end position="487"/>
    </location>
</feature>
<dbReference type="EMBL" id="FR824163">
    <property type="protein sequence ID" value="CCA21299.1"/>
    <property type="molecule type" value="Genomic_DNA"/>
</dbReference>
<dbReference type="HOGENOM" id="CLU_349683_0_0_1"/>
<dbReference type="PANTHER" id="PTHR34105">
    <property type="entry name" value="PROLINE-, GLUTAMIC ACID- AND LEUCINE-RICH PROTEIN 1"/>
    <property type="match status" value="1"/>
</dbReference>
<accession>F0WJ53</accession>
<sequence>MSNENALARNLLHSVLVSFPKEIESEADRTLVAEAIAGWIPALSQQKVFASVSSFRFLNEFQAKILHIIETNGHYRITELSCLHLLCLLAQQCSHKVLEPLILRYVEAILNLLRPFGNDADVYTQICILLQALFQYVKWYTPKSRREILATFPKLIPILITKLTEIANIDTPESPALQAQDPSSFGLAISSGIGVLKVLLEQVPSSMRAFTAKMEAAISVVFYTTQSTNLTYSLRSIECIGVLANASDAIAPFWLQITSMFIEILHLQLDLLDGKRADGAKAQQPKNWIRNSVKEHQLPGYQRANLIFARCQLSKQALLACLKNDHITELEIQQVTPDVIALVRRAISIEASQVGPQGVISSDGYRLPASNVYGILPGIQAIFLEVFGAFVSASGLTALRHTTSIARIFTLAFSTVHSLHRSSLYDAIGACVSSLGASTLSKLGSMLNPILVHLKQELVATQSAHERDAQVDTATQSTKGKKRKRQQSDLMSLFDNNDILRLPSWGSTRQRLVSSNMKAAVSCASRMILVYGGLLPAATRCKVSTLTRFLSQCDLYFESEVEKTQWENEISFLLLANSISPTESDRHMKDLTDAMEFFKAKIRVPLCQLGVSVGESLIHPRAPPLSIETSLGEHPSNMEIIEELHQEKLPEWEIIEPEVESDEKKEQEQQEFWPKDSDVWEPLSSESQGISSAPAIVKEKSPNSLLPSIEEKSPEDDDFPAIVEDESDS</sequence>
<dbReference type="PANTHER" id="PTHR34105:SF1">
    <property type="entry name" value="PROLINE-, GLUTAMIC ACID- AND LEUCINE-RICH PROTEIN 1"/>
    <property type="match status" value="1"/>
</dbReference>
<proteinExistence type="predicted"/>
<organism evidence="2">
    <name type="scientific">Albugo laibachii Nc14</name>
    <dbReference type="NCBI Taxonomy" id="890382"/>
    <lineage>
        <taxon>Eukaryota</taxon>
        <taxon>Sar</taxon>
        <taxon>Stramenopiles</taxon>
        <taxon>Oomycota</taxon>
        <taxon>Peronosporomycetes</taxon>
        <taxon>Albuginales</taxon>
        <taxon>Albuginaceae</taxon>
        <taxon>Albugo</taxon>
    </lineage>
</organism>
<evidence type="ECO:0000313" key="2">
    <source>
        <dbReference type="EMBL" id="CCA21299.1"/>
    </source>
</evidence>
<dbReference type="GO" id="GO:0005634">
    <property type="term" value="C:nucleus"/>
    <property type="evidence" value="ECO:0007669"/>
    <property type="project" value="TreeGrafter"/>
</dbReference>
<reference evidence="2" key="2">
    <citation type="submission" date="2011-02" db="EMBL/GenBank/DDBJ databases">
        <authorList>
            <person name="MacLean D."/>
        </authorList>
    </citation>
    <scope>NUCLEOTIDE SEQUENCE</scope>
</reference>
<name>F0WJ53_9STRA</name>
<dbReference type="SUPFAM" id="SSF48371">
    <property type="entry name" value="ARM repeat"/>
    <property type="match status" value="1"/>
</dbReference>
<evidence type="ECO:0000256" key="1">
    <source>
        <dbReference type="SAM" id="MobiDB-lite"/>
    </source>
</evidence>
<protein>
    <submittedName>
        <fullName evidence="2">Uncharacterized protein AlNc14C118G6584</fullName>
    </submittedName>
</protein>
<dbReference type="AlphaFoldDB" id="F0WJ53"/>
<reference evidence="2" key="1">
    <citation type="journal article" date="2011" name="PLoS Biol.">
        <title>Gene gain and loss during evolution of obligate parasitism in the white rust pathogen of Arabidopsis thaliana.</title>
        <authorList>
            <person name="Kemen E."/>
            <person name="Gardiner A."/>
            <person name="Schultz-Larsen T."/>
            <person name="Kemen A.C."/>
            <person name="Balmuth A.L."/>
            <person name="Robert-Seilaniantz A."/>
            <person name="Bailey K."/>
            <person name="Holub E."/>
            <person name="Studholme D.J."/>
            <person name="Maclean D."/>
            <person name="Jones J.D."/>
        </authorList>
    </citation>
    <scope>NUCLEOTIDE SEQUENCE</scope>
</reference>
<feature type="compositionally biased region" description="Acidic residues" evidence="1">
    <location>
        <begin position="713"/>
        <end position="729"/>
    </location>
</feature>
<feature type="compositionally biased region" description="Basic and acidic residues" evidence="1">
    <location>
        <begin position="662"/>
        <end position="678"/>
    </location>
</feature>
<feature type="region of interest" description="Disordered" evidence="1">
    <location>
        <begin position="659"/>
        <end position="729"/>
    </location>
</feature>
<dbReference type="GO" id="GO:0006364">
    <property type="term" value="P:rRNA processing"/>
    <property type="evidence" value="ECO:0007669"/>
    <property type="project" value="TreeGrafter"/>
</dbReference>
<dbReference type="InterPro" id="IPR016024">
    <property type="entry name" value="ARM-type_fold"/>
</dbReference>